<dbReference type="Proteomes" id="UP000006732">
    <property type="component" value="Chromosome"/>
</dbReference>
<evidence type="ECO:0000313" key="5">
    <source>
        <dbReference type="Proteomes" id="UP000006732"/>
    </source>
</evidence>
<dbReference type="AlphaFoldDB" id="A1AMI2"/>
<evidence type="ECO:0000259" key="3">
    <source>
        <dbReference type="PROSITE" id="PS50075"/>
    </source>
</evidence>
<keyword evidence="5" id="KW-1185">Reference proteome</keyword>
<organism evidence="4 5">
    <name type="scientific">Pelobacter propionicus (strain DSM 2379 / NBRC 103807 / OttBd1)</name>
    <dbReference type="NCBI Taxonomy" id="338966"/>
    <lineage>
        <taxon>Bacteria</taxon>
        <taxon>Pseudomonadati</taxon>
        <taxon>Thermodesulfobacteriota</taxon>
        <taxon>Desulfuromonadia</taxon>
        <taxon>Desulfuromonadales</taxon>
        <taxon>Desulfuromonadaceae</taxon>
        <taxon>Pelobacter</taxon>
    </lineage>
</organism>
<protein>
    <submittedName>
        <fullName evidence="4">Acyl-carrier protein-like protein</fullName>
    </submittedName>
</protein>
<dbReference type="HOGENOM" id="CLU_108696_14_1_7"/>
<evidence type="ECO:0000313" key="4">
    <source>
        <dbReference type="EMBL" id="ABK98552.1"/>
    </source>
</evidence>
<dbReference type="STRING" id="338966.Ppro_0923"/>
<evidence type="ECO:0000256" key="1">
    <source>
        <dbReference type="ARBA" id="ARBA00022450"/>
    </source>
</evidence>
<dbReference type="OrthoDB" id="9803943at2"/>
<dbReference type="RefSeq" id="WP_011734861.1">
    <property type="nucleotide sequence ID" value="NC_008609.1"/>
</dbReference>
<sequence>MEDKERELQKIRKDLKEMIARDLALEDITPEEIGDDEILFGDGLGLDSLDAVEIVVLLQRNFGVEIKNMDQGREIFYSIDTIANYVYENRGKQP</sequence>
<proteinExistence type="predicted"/>
<reference evidence="4 5" key="1">
    <citation type="submission" date="2006-10" db="EMBL/GenBank/DDBJ databases">
        <title>Complete sequence of chromosome of Pelobacter propionicus DSM 2379.</title>
        <authorList>
            <consortium name="US DOE Joint Genome Institute"/>
            <person name="Copeland A."/>
            <person name="Lucas S."/>
            <person name="Lapidus A."/>
            <person name="Barry K."/>
            <person name="Detter J.C."/>
            <person name="Glavina del Rio T."/>
            <person name="Hammon N."/>
            <person name="Israni S."/>
            <person name="Dalin E."/>
            <person name="Tice H."/>
            <person name="Pitluck S."/>
            <person name="Saunders E."/>
            <person name="Brettin T."/>
            <person name="Bruce D."/>
            <person name="Han C."/>
            <person name="Tapia R."/>
            <person name="Schmutz J."/>
            <person name="Larimer F."/>
            <person name="Land M."/>
            <person name="Hauser L."/>
            <person name="Kyrpides N."/>
            <person name="Kim E."/>
            <person name="Lovley D."/>
            <person name="Richardson P."/>
        </authorList>
    </citation>
    <scope>NUCLEOTIDE SEQUENCE [LARGE SCALE GENOMIC DNA]</scope>
    <source>
        <strain evidence="5">DSM 2379 / NBRC 103807 / OttBd1</strain>
    </source>
</reference>
<feature type="domain" description="Carrier" evidence="3">
    <location>
        <begin position="9"/>
        <end position="90"/>
    </location>
</feature>
<dbReference type="InterPro" id="IPR036736">
    <property type="entry name" value="ACP-like_sf"/>
</dbReference>
<dbReference type="PROSITE" id="PS50075">
    <property type="entry name" value="CARRIER"/>
    <property type="match status" value="1"/>
</dbReference>
<dbReference type="InterPro" id="IPR009081">
    <property type="entry name" value="PP-bd_ACP"/>
</dbReference>
<keyword evidence="1" id="KW-0596">Phosphopantetheine</keyword>
<dbReference type="PROSITE" id="PS00012">
    <property type="entry name" value="PHOSPHOPANTETHEINE"/>
    <property type="match status" value="1"/>
</dbReference>
<dbReference type="Pfam" id="PF00550">
    <property type="entry name" value="PP-binding"/>
    <property type="match status" value="1"/>
</dbReference>
<dbReference type="eggNOG" id="COG0236">
    <property type="taxonomic scope" value="Bacteria"/>
</dbReference>
<name>A1AMI2_PELPD</name>
<dbReference type="Gene3D" id="1.10.1200.10">
    <property type="entry name" value="ACP-like"/>
    <property type="match status" value="1"/>
</dbReference>
<accession>A1AMI2</accession>
<dbReference type="KEGG" id="ppd:Ppro_0923"/>
<gene>
    <name evidence="4" type="ordered locus">Ppro_0923</name>
</gene>
<dbReference type="EMBL" id="CP000482">
    <property type="protein sequence ID" value="ABK98552.1"/>
    <property type="molecule type" value="Genomic_DNA"/>
</dbReference>
<evidence type="ECO:0000256" key="2">
    <source>
        <dbReference type="ARBA" id="ARBA00022553"/>
    </source>
</evidence>
<dbReference type="InterPro" id="IPR006162">
    <property type="entry name" value="Ppantetheine_attach_site"/>
</dbReference>
<dbReference type="SUPFAM" id="SSF47336">
    <property type="entry name" value="ACP-like"/>
    <property type="match status" value="1"/>
</dbReference>
<keyword evidence="2" id="KW-0597">Phosphoprotein</keyword>